<protein>
    <recommendedName>
        <fullName evidence="1">Reverse transcriptase domain-containing protein</fullName>
    </recommendedName>
</protein>
<proteinExistence type="predicted"/>
<dbReference type="OrthoDB" id="10037236at2759"/>
<name>A0A6S7GQQ7_PARCT</name>
<reference evidence="2" key="1">
    <citation type="submission" date="2020-04" db="EMBL/GenBank/DDBJ databases">
        <authorList>
            <person name="Alioto T."/>
            <person name="Alioto T."/>
            <person name="Gomez Garrido J."/>
        </authorList>
    </citation>
    <scope>NUCLEOTIDE SEQUENCE</scope>
    <source>
        <strain evidence="2">A484AB</strain>
    </source>
</reference>
<dbReference type="PANTHER" id="PTHR47510">
    <property type="entry name" value="REVERSE TRANSCRIPTASE DOMAIN-CONTAINING PROTEIN"/>
    <property type="match status" value="1"/>
</dbReference>
<keyword evidence="3" id="KW-1185">Reference proteome</keyword>
<gene>
    <name evidence="2" type="ORF">PACLA_8A022903</name>
</gene>
<dbReference type="AlphaFoldDB" id="A0A6S7GQQ7"/>
<evidence type="ECO:0000313" key="2">
    <source>
        <dbReference type="EMBL" id="CAB3995794.1"/>
    </source>
</evidence>
<sequence length="332" mass="37835">MEEVSAELKKKEVSRMDVVYEYSKRQCAPECQGSWFECATQVLDQNGVEPVEFASSVRELLTNGVKGITKRKVRRFTQSSCAAFGRWCSDHVWFSDVQHPDSATALASSFTSELSSAIDLFFPTKTIKIHATDKPWMTPMLKQLIIQRQRAFHSGDRAVWLHHRDKVQREISSQKHTYYARKIKNLKNSNPRQWWNYIKQITGKEKSTPNFDITSDGVPMSDLELCGKLNEHFLSASADLPPLNLAFDRINHNILIAKLIALGVRRCLIPWICDFLSNRRQAVKINESRSEWAYVNGGVPQGTKLGPILFLVMINDLKMKSLNSSIGNTLTM</sequence>
<evidence type="ECO:0000313" key="3">
    <source>
        <dbReference type="Proteomes" id="UP001152795"/>
    </source>
</evidence>
<organism evidence="2 3">
    <name type="scientific">Paramuricea clavata</name>
    <name type="common">Red gorgonian</name>
    <name type="synonym">Violescent sea-whip</name>
    <dbReference type="NCBI Taxonomy" id="317549"/>
    <lineage>
        <taxon>Eukaryota</taxon>
        <taxon>Metazoa</taxon>
        <taxon>Cnidaria</taxon>
        <taxon>Anthozoa</taxon>
        <taxon>Octocorallia</taxon>
        <taxon>Malacalcyonacea</taxon>
        <taxon>Plexauridae</taxon>
        <taxon>Paramuricea</taxon>
    </lineage>
</organism>
<accession>A0A6S7GQQ7</accession>
<evidence type="ECO:0000259" key="1">
    <source>
        <dbReference type="Pfam" id="PF00078"/>
    </source>
</evidence>
<dbReference type="Proteomes" id="UP001152795">
    <property type="component" value="Unassembled WGS sequence"/>
</dbReference>
<dbReference type="Pfam" id="PF00078">
    <property type="entry name" value="RVT_1"/>
    <property type="match status" value="1"/>
</dbReference>
<dbReference type="InterPro" id="IPR000477">
    <property type="entry name" value="RT_dom"/>
</dbReference>
<dbReference type="EMBL" id="CACRXK020002731">
    <property type="protein sequence ID" value="CAB3995794.1"/>
    <property type="molecule type" value="Genomic_DNA"/>
</dbReference>
<feature type="domain" description="Reverse transcriptase" evidence="1">
    <location>
        <begin position="246"/>
        <end position="317"/>
    </location>
</feature>
<comment type="caution">
    <text evidence="2">The sequence shown here is derived from an EMBL/GenBank/DDBJ whole genome shotgun (WGS) entry which is preliminary data.</text>
</comment>
<dbReference type="PANTHER" id="PTHR47510:SF3">
    <property type="entry name" value="ENDO_EXONUCLEASE_PHOSPHATASE DOMAIN-CONTAINING PROTEIN"/>
    <property type="match status" value="1"/>
</dbReference>